<dbReference type="InterPro" id="IPR013766">
    <property type="entry name" value="Thioredoxin_domain"/>
</dbReference>
<dbReference type="InterPro" id="IPR050553">
    <property type="entry name" value="Thioredoxin_ResA/DsbE_sf"/>
</dbReference>
<organism evidence="7 8">
    <name type="scientific">Lacipirellula limnantheis</name>
    <dbReference type="NCBI Taxonomy" id="2528024"/>
    <lineage>
        <taxon>Bacteria</taxon>
        <taxon>Pseudomonadati</taxon>
        <taxon>Planctomycetota</taxon>
        <taxon>Planctomycetia</taxon>
        <taxon>Pirellulales</taxon>
        <taxon>Lacipirellulaceae</taxon>
        <taxon>Lacipirellula</taxon>
    </lineage>
</organism>
<gene>
    <name evidence="7" type="ORF">I41_17290</name>
</gene>
<dbReference type="Pfam" id="PF08534">
    <property type="entry name" value="Redoxin"/>
    <property type="match status" value="1"/>
</dbReference>
<dbReference type="Gene3D" id="3.40.30.10">
    <property type="entry name" value="Glutaredoxin"/>
    <property type="match status" value="1"/>
</dbReference>
<dbReference type="CDD" id="cd02966">
    <property type="entry name" value="TlpA_like_family"/>
    <property type="match status" value="1"/>
</dbReference>
<evidence type="ECO:0000256" key="4">
    <source>
        <dbReference type="ARBA" id="ARBA00023284"/>
    </source>
</evidence>
<dbReference type="GO" id="GO:0030313">
    <property type="term" value="C:cell envelope"/>
    <property type="evidence" value="ECO:0007669"/>
    <property type="project" value="UniProtKB-SubCell"/>
</dbReference>
<feature type="domain" description="Thioredoxin" evidence="6">
    <location>
        <begin position="38"/>
        <end position="178"/>
    </location>
</feature>
<keyword evidence="5" id="KW-0812">Transmembrane</keyword>
<name>A0A517TW01_9BACT</name>
<dbReference type="EMBL" id="CP036339">
    <property type="protein sequence ID" value="QDT72549.1"/>
    <property type="molecule type" value="Genomic_DNA"/>
</dbReference>
<dbReference type="SUPFAM" id="SSF52833">
    <property type="entry name" value="Thioredoxin-like"/>
    <property type="match status" value="1"/>
</dbReference>
<feature type="transmembrane region" description="Helical" evidence="5">
    <location>
        <begin position="7"/>
        <end position="28"/>
    </location>
</feature>
<evidence type="ECO:0000256" key="2">
    <source>
        <dbReference type="ARBA" id="ARBA00022748"/>
    </source>
</evidence>
<dbReference type="InterPro" id="IPR036249">
    <property type="entry name" value="Thioredoxin-like_sf"/>
</dbReference>
<evidence type="ECO:0000256" key="1">
    <source>
        <dbReference type="ARBA" id="ARBA00004196"/>
    </source>
</evidence>
<dbReference type="RefSeq" id="WP_145432109.1">
    <property type="nucleotide sequence ID" value="NZ_CP036339.1"/>
</dbReference>
<dbReference type="PANTHER" id="PTHR42852">
    <property type="entry name" value="THIOL:DISULFIDE INTERCHANGE PROTEIN DSBE"/>
    <property type="match status" value="1"/>
</dbReference>
<comment type="subcellular location">
    <subcellularLocation>
        <location evidence="1">Cell envelope</location>
    </subcellularLocation>
</comment>
<dbReference type="Proteomes" id="UP000317909">
    <property type="component" value="Chromosome"/>
</dbReference>
<dbReference type="AlphaFoldDB" id="A0A517TW01"/>
<evidence type="ECO:0000313" key="7">
    <source>
        <dbReference type="EMBL" id="QDT72549.1"/>
    </source>
</evidence>
<evidence type="ECO:0000259" key="6">
    <source>
        <dbReference type="PROSITE" id="PS51352"/>
    </source>
</evidence>
<dbReference type="PROSITE" id="PS51352">
    <property type="entry name" value="THIOREDOXIN_2"/>
    <property type="match status" value="1"/>
</dbReference>
<keyword evidence="3" id="KW-1015">Disulfide bond</keyword>
<evidence type="ECO:0000256" key="3">
    <source>
        <dbReference type="ARBA" id="ARBA00023157"/>
    </source>
</evidence>
<dbReference type="PROSITE" id="PS00194">
    <property type="entry name" value="THIOREDOXIN_1"/>
    <property type="match status" value="1"/>
</dbReference>
<dbReference type="InterPro" id="IPR013740">
    <property type="entry name" value="Redoxin"/>
</dbReference>
<accession>A0A517TW01</accession>
<dbReference type="GO" id="GO:0017004">
    <property type="term" value="P:cytochrome complex assembly"/>
    <property type="evidence" value="ECO:0007669"/>
    <property type="project" value="UniProtKB-KW"/>
</dbReference>
<proteinExistence type="predicted"/>
<keyword evidence="8" id="KW-1185">Reference proteome</keyword>
<keyword evidence="5" id="KW-0472">Membrane</keyword>
<sequence length="181" mass="19313">MANRAKLGDYFGVILLVAAVVGGALVLLTSPRGGESELKVGTLMPPLSVGGWLNLPPGETFNPVDKIVVVDLWATWCGPCREEIPRLAKVVEQYRPLGVAFVGLTSESKRDVPVIEEFLAKRPEFTWPVGWGAMEFFDALPIEGIPTVLVFGRDGKLRWSSVGAGEPGLEAALDAALAEAG</sequence>
<keyword evidence="2" id="KW-0201">Cytochrome c-type biogenesis</keyword>
<dbReference type="InterPro" id="IPR017937">
    <property type="entry name" value="Thioredoxin_CS"/>
</dbReference>
<keyword evidence="4" id="KW-0676">Redox-active center</keyword>
<dbReference type="OrthoDB" id="288837at2"/>
<dbReference type="GO" id="GO:0016491">
    <property type="term" value="F:oxidoreductase activity"/>
    <property type="evidence" value="ECO:0007669"/>
    <property type="project" value="InterPro"/>
</dbReference>
<keyword evidence="5" id="KW-1133">Transmembrane helix</keyword>
<evidence type="ECO:0000256" key="5">
    <source>
        <dbReference type="SAM" id="Phobius"/>
    </source>
</evidence>
<evidence type="ECO:0000313" key="8">
    <source>
        <dbReference type="Proteomes" id="UP000317909"/>
    </source>
</evidence>
<dbReference type="KEGG" id="llh:I41_17290"/>
<protein>
    <submittedName>
        <fullName evidence="7">Thiol-disulfide oxidoreductase</fullName>
    </submittedName>
</protein>
<reference evidence="7 8" key="1">
    <citation type="submission" date="2019-02" db="EMBL/GenBank/DDBJ databases">
        <title>Deep-cultivation of Planctomycetes and their phenomic and genomic characterization uncovers novel biology.</title>
        <authorList>
            <person name="Wiegand S."/>
            <person name="Jogler M."/>
            <person name="Boedeker C."/>
            <person name="Pinto D."/>
            <person name="Vollmers J."/>
            <person name="Rivas-Marin E."/>
            <person name="Kohn T."/>
            <person name="Peeters S.H."/>
            <person name="Heuer A."/>
            <person name="Rast P."/>
            <person name="Oberbeckmann S."/>
            <person name="Bunk B."/>
            <person name="Jeske O."/>
            <person name="Meyerdierks A."/>
            <person name="Storesund J.E."/>
            <person name="Kallscheuer N."/>
            <person name="Luecker S."/>
            <person name="Lage O.M."/>
            <person name="Pohl T."/>
            <person name="Merkel B.J."/>
            <person name="Hornburger P."/>
            <person name="Mueller R.-W."/>
            <person name="Bruemmer F."/>
            <person name="Labrenz M."/>
            <person name="Spormann A.M."/>
            <person name="Op den Camp H."/>
            <person name="Overmann J."/>
            <person name="Amann R."/>
            <person name="Jetten M.S.M."/>
            <person name="Mascher T."/>
            <person name="Medema M.H."/>
            <person name="Devos D.P."/>
            <person name="Kaster A.-K."/>
            <person name="Ovreas L."/>
            <person name="Rohde M."/>
            <person name="Galperin M.Y."/>
            <person name="Jogler C."/>
        </authorList>
    </citation>
    <scope>NUCLEOTIDE SEQUENCE [LARGE SCALE GENOMIC DNA]</scope>
    <source>
        <strain evidence="7 8">I41</strain>
    </source>
</reference>
<dbReference type="PRINTS" id="PR00421">
    <property type="entry name" value="THIOREDOXIN"/>
</dbReference>
<dbReference type="PANTHER" id="PTHR42852:SF6">
    <property type="entry name" value="THIOL:DISULFIDE INTERCHANGE PROTEIN DSBE"/>
    <property type="match status" value="1"/>
</dbReference>